<keyword evidence="3" id="KW-1185">Reference proteome</keyword>
<proteinExistence type="predicted"/>
<organism evidence="2 3">
    <name type="scientific">Enterococcus dispar ATCC 51266</name>
    <dbReference type="NCBI Taxonomy" id="1139219"/>
    <lineage>
        <taxon>Bacteria</taxon>
        <taxon>Bacillati</taxon>
        <taxon>Bacillota</taxon>
        <taxon>Bacilli</taxon>
        <taxon>Lactobacillales</taxon>
        <taxon>Enterococcaceae</taxon>
        <taxon>Enterococcus</taxon>
    </lineage>
</organism>
<dbReference type="Proteomes" id="UP000014127">
    <property type="component" value="Unassembled WGS sequence"/>
</dbReference>
<feature type="coiled-coil region" evidence="1">
    <location>
        <begin position="97"/>
        <end position="150"/>
    </location>
</feature>
<protein>
    <submittedName>
        <fullName evidence="2">Uncharacterized protein</fullName>
    </submittedName>
</protein>
<evidence type="ECO:0000313" key="2">
    <source>
        <dbReference type="EMBL" id="EOT41475.1"/>
    </source>
</evidence>
<evidence type="ECO:0000313" key="3">
    <source>
        <dbReference type="Proteomes" id="UP000014127"/>
    </source>
</evidence>
<dbReference type="EMBL" id="AHYR01000005">
    <property type="protein sequence ID" value="EOT41475.1"/>
    <property type="molecule type" value="Genomic_DNA"/>
</dbReference>
<dbReference type="STRING" id="44009.RV01_GL001019"/>
<keyword evidence="1" id="KW-0175">Coiled coil</keyword>
<sequence length="241" mass="27350">MGTLLILASGACGYFLYQNQQLYHHSLEQAEEAIVKKDYRNAAIHVERALFLKKGSKEALAYKQQLEPAMVLSEDSDMDLAFINQQVKKILKIPQGSAELKAHARTWQEEVTKLNDEKKEWQNNLTELKMALQQNNLVKAETELESLNKADDGAQYLTEICEQRDTLALEFEMIITKQGELLQKDLDKAKELLTLGNYEEAASIITPIATKENAKALADVQLEAKKLYGIIQQHEEIEKAM</sequence>
<evidence type="ECO:0000256" key="1">
    <source>
        <dbReference type="SAM" id="Coils"/>
    </source>
</evidence>
<accession>S0KKH1</accession>
<dbReference type="PATRIC" id="fig|1139219.3.peg.1611"/>
<gene>
    <name evidence="2" type="ORF">OMK_01651</name>
</gene>
<name>S0KKH1_9ENTE</name>
<dbReference type="AlphaFoldDB" id="S0KKH1"/>
<dbReference type="HOGENOM" id="CLU_1150454_0_0_9"/>
<reference evidence="2 3" key="1">
    <citation type="submission" date="2013-03" db="EMBL/GenBank/DDBJ databases">
        <title>The Genome Sequence of Enterococcus dispar ATCC_51266 (Illumina only assembly).</title>
        <authorList>
            <consortium name="The Broad Institute Genomics Platform"/>
            <consortium name="The Broad Institute Genome Sequencing Center for Infectious Disease"/>
            <person name="Earl A."/>
            <person name="Russ C."/>
            <person name="Gilmore M."/>
            <person name="Surin D."/>
            <person name="Walker B."/>
            <person name="Young S."/>
            <person name="Zeng Q."/>
            <person name="Gargeya S."/>
            <person name="Fitzgerald M."/>
            <person name="Haas B."/>
            <person name="Abouelleil A."/>
            <person name="Allen A.W."/>
            <person name="Alvarado L."/>
            <person name="Arachchi H.M."/>
            <person name="Berlin A.M."/>
            <person name="Chapman S.B."/>
            <person name="Gainer-Dewar J."/>
            <person name="Goldberg J."/>
            <person name="Griggs A."/>
            <person name="Gujja S."/>
            <person name="Hansen M."/>
            <person name="Howarth C."/>
            <person name="Imamovic A."/>
            <person name="Ireland A."/>
            <person name="Larimer J."/>
            <person name="McCowan C."/>
            <person name="Murphy C."/>
            <person name="Pearson M."/>
            <person name="Poon T.W."/>
            <person name="Priest M."/>
            <person name="Roberts A."/>
            <person name="Saif S."/>
            <person name="Shea T."/>
            <person name="Sisk P."/>
            <person name="Sykes S."/>
            <person name="Wortman J."/>
            <person name="Nusbaum C."/>
            <person name="Birren B."/>
        </authorList>
    </citation>
    <scope>NUCLEOTIDE SEQUENCE [LARGE SCALE GENOMIC DNA]</scope>
    <source>
        <strain evidence="2 3">ATCC 51266</strain>
    </source>
</reference>
<comment type="caution">
    <text evidence="2">The sequence shown here is derived from an EMBL/GenBank/DDBJ whole genome shotgun (WGS) entry which is preliminary data.</text>
</comment>